<dbReference type="AlphaFoldDB" id="A0A9W4DMF6"/>
<comment type="caution">
    <text evidence="3">The sequence shown here is derived from an EMBL/GenBank/DDBJ whole genome shotgun (WGS) entry which is preliminary data.</text>
</comment>
<feature type="region of interest" description="Disordered" evidence="1">
    <location>
        <begin position="137"/>
        <end position="157"/>
    </location>
</feature>
<evidence type="ECO:0000256" key="1">
    <source>
        <dbReference type="SAM" id="MobiDB-lite"/>
    </source>
</evidence>
<name>A0A9W4DMF6_9ACTN</name>
<proteinExistence type="predicted"/>
<evidence type="ECO:0000313" key="4">
    <source>
        <dbReference type="Proteomes" id="UP001152519"/>
    </source>
</evidence>
<dbReference type="Proteomes" id="UP001152519">
    <property type="component" value="Unassembled WGS sequence"/>
</dbReference>
<reference evidence="3" key="1">
    <citation type="submission" date="2021-05" db="EMBL/GenBank/DDBJ databases">
        <authorList>
            <person name="Arsene-Ploetze F."/>
        </authorList>
    </citation>
    <scope>NUCLEOTIDE SEQUENCE</scope>
    <source>
        <strain evidence="3">DSM 42138</strain>
    </source>
</reference>
<dbReference type="RefSeq" id="WP_251487484.1">
    <property type="nucleotide sequence ID" value="NZ_CAJSLV010000046.1"/>
</dbReference>
<keyword evidence="4" id="KW-1185">Reference proteome</keyword>
<feature type="transmembrane region" description="Helical" evidence="2">
    <location>
        <begin position="43"/>
        <end position="63"/>
    </location>
</feature>
<protein>
    <submittedName>
        <fullName evidence="3">Uncharacterized protein</fullName>
    </submittedName>
</protein>
<organism evidence="3 4">
    <name type="scientific">Actinacidiphila cocklensis</name>
    <dbReference type="NCBI Taxonomy" id="887465"/>
    <lineage>
        <taxon>Bacteria</taxon>
        <taxon>Bacillati</taxon>
        <taxon>Actinomycetota</taxon>
        <taxon>Actinomycetes</taxon>
        <taxon>Kitasatosporales</taxon>
        <taxon>Streptomycetaceae</taxon>
        <taxon>Actinacidiphila</taxon>
    </lineage>
</organism>
<dbReference type="EMBL" id="CAJSLV010000046">
    <property type="protein sequence ID" value="CAG6392674.1"/>
    <property type="molecule type" value="Genomic_DNA"/>
</dbReference>
<sequence length="236" mass="24546">MNTEGFEDRLMHELKDHVRQSAQHVNTEETDGARPVRSRRVRWVPVGLVAGLAATVAATTLIVGQSASPGAPGGLTASADGGRSLNRITNAAYTLEKEPAGGVKLTIENSSGKPDIEGMRNDLARMGVRAKVLAGDPSCSADSGASGDPIPEPSNGHAGEVAPYFHLRGAAGRLVAYIYPAKVPAGSTLTLGFPFAEVRPDHALDVLVISASKGDGPKCIPAGTEDDIRHEPTAVR</sequence>
<keyword evidence="2" id="KW-0812">Transmembrane</keyword>
<gene>
    <name evidence="3" type="ORF">SCOCK_180051</name>
</gene>
<evidence type="ECO:0000313" key="3">
    <source>
        <dbReference type="EMBL" id="CAG6392674.1"/>
    </source>
</evidence>
<accession>A0A9W4DMF6</accession>
<keyword evidence="2" id="KW-0472">Membrane</keyword>
<keyword evidence="2" id="KW-1133">Transmembrane helix</keyword>
<evidence type="ECO:0000256" key="2">
    <source>
        <dbReference type="SAM" id="Phobius"/>
    </source>
</evidence>